<evidence type="ECO:0000256" key="6">
    <source>
        <dbReference type="RuleBase" id="RU366034"/>
    </source>
</evidence>
<dbReference type="Proteomes" id="UP001218218">
    <property type="component" value="Unassembled WGS sequence"/>
</dbReference>
<gene>
    <name evidence="7" type="ORF">DFH08DRAFT_992794</name>
</gene>
<dbReference type="AlphaFoldDB" id="A0AAD7EUS8"/>
<reference evidence="7" key="1">
    <citation type="submission" date="2023-03" db="EMBL/GenBank/DDBJ databases">
        <title>Massive genome expansion in bonnet fungi (Mycena s.s.) driven by repeated elements and novel gene families across ecological guilds.</title>
        <authorList>
            <consortium name="Lawrence Berkeley National Laboratory"/>
            <person name="Harder C.B."/>
            <person name="Miyauchi S."/>
            <person name="Viragh M."/>
            <person name="Kuo A."/>
            <person name="Thoen E."/>
            <person name="Andreopoulos B."/>
            <person name="Lu D."/>
            <person name="Skrede I."/>
            <person name="Drula E."/>
            <person name="Henrissat B."/>
            <person name="Morin E."/>
            <person name="Kohler A."/>
            <person name="Barry K."/>
            <person name="LaButti K."/>
            <person name="Morin E."/>
            <person name="Salamov A."/>
            <person name="Lipzen A."/>
            <person name="Mereny Z."/>
            <person name="Hegedus B."/>
            <person name="Baldrian P."/>
            <person name="Stursova M."/>
            <person name="Weitz H."/>
            <person name="Taylor A."/>
            <person name="Grigoriev I.V."/>
            <person name="Nagy L.G."/>
            <person name="Martin F."/>
            <person name="Kauserud H."/>
        </authorList>
    </citation>
    <scope>NUCLEOTIDE SEQUENCE</scope>
    <source>
        <strain evidence="7">CBHHK002</strain>
    </source>
</reference>
<dbReference type="EMBL" id="JARIHO010000013">
    <property type="protein sequence ID" value="KAJ7351364.1"/>
    <property type="molecule type" value="Genomic_DNA"/>
</dbReference>
<dbReference type="GO" id="GO:0046872">
    <property type="term" value="F:metal ion binding"/>
    <property type="evidence" value="ECO:0007669"/>
    <property type="project" value="UniProtKB-KW"/>
</dbReference>
<organism evidence="7 8">
    <name type="scientific">Mycena albidolilacea</name>
    <dbReference type="NCBI Taxonomy" id="1033008"/>
    <lineage>
        <taxon>Eukaryota</taxon>
        <taxon>Fungi</taxon>
        <taxon>Dikarya</taxon>
        <taxon>Basidiomycota</taxon>
        <taxon>Agaricomycotina</taxon>
        <taxon>Agaricomycetes</taxon>
        <taxon>Agaricomycetidae</taxon>
        <taxon>Agaricales</taxon>
        <taxon>Marasmiineae</taxon>
        <taxon>Mycenaceae</taxon>
        <taxon>Mycena</taxon>
    </lineage>
</organism>
<evidence type="ECO:0000313" key="7">
    <source>
        <dbReference type="EMBL" id="KAJ7351364.1"/>
    </source>
</evidence>
<dbReference type="EC" id="4.2.3.-" evidence="6"/>
<keyword evidence="8" id="KW-1185">Reference proteome</keyword>
<evidence type="ECO:0000313" key="8">
    <source>
        <dbReference type="Proteomes" id="UP001218218"/>
    </source>
</evidence>
<accession>A0AAD7EUS8</accession>
<dbReference type="InterPro" id="IPR034686">
    <property type="entry name" value="Terpene_cyclase-like_2"/>
</dbReference>
<dbReference type="GO" id="GO:0010333">
    <property type="term" value="F:terpene synthase activity"/>
    <property type="evidence" value="ECO:0007669"/>
    <property type="project" value="InterPro"/>
</dbReference>
<evidence type="ECO:0000256" key="2">
    <source>
        <dbReference type="ARBA" id="ARBA00006333"/>
    </source>
</evidence>
<dbReference type="PANTHER" id="PTHR35201:SF4">
    <property type="entry name" value="BETA-PINACENE SYNTHASE-RELATED"/>
    <property type="match status" value="1"/>
</dbReference>
<dbReference type="SUPFAM" id="SSF48576">
    <property type="entry name" value="Terpenoid synthases"/>
    <property type="match status" value="1"/>
</dbReference>
<comment type="cofactor">
    <cofactor evidence="1 6">
        <name>Mg(2+)</name>
        <dbReference type="ChEBI" id="CHEBI:18420"/>
    </cofactor>
</comment>
<evidence type="ECO:0000256" key="3">
    <source>
        <dbReference type="ARBA" id="ARBA00022723"/>
    </source>
</evidence>
<evidence type="ECO:0000256" key="4">
    <source>
        <dbReference type="ARBA" id="ARBA00022842"/>
    </source>
</evidence>
<keyword evidence="4 6" id="KW-0460">Magnesium</keyword>
<dbReference type="Gene3D" id="1.10.600.10">
    <property type="entry name" value="Farnesyl Diphosphate Synthase"/>
    <property type="match status" value="1"/>
</dbReference>
<comment type="similarity">
    <text evidence="2 6">Belongs to the terpene synthase family.</text>
</comment>
<dbReference type="PANTHER" id="PTHR35201">
    <property type="entry name" value="TERPENE SYNTHASE"/>
    <property type="match status" value="1"/>
</dbReference>
<sequence>MHPDLPPLNRFPLAREHSRSAEMIAEANLYFSNLKLQTTLSPQARFEHIQTADSAGLIPKSMQQYYHLTDVLTEALACPNGPYDRTLTITRAAILFFIADDYMDSTFEAKLNFLREIKNILNGHPDPGVSGLAREIRDLFKTFAATSTEPEYRQYVRVTHEWFRAEEDPVHPTDISAYLKMRRVNGGAYQFTTFARYAAGIYVSDEQLSDPLLSRCLDLGIDITIFENDLASYEKEIVHEKQPNGRPILNLVGLILRHGADDRQFTTALDVKLFLRTEIERYEEIFHASLSTALSDMDDKGVPKPDHRRRWLYILPYIISGNTWWGQTCGRYNIPGKPVLRKIIHLEGGGDIIEPEPMQ</sequence>
<name>A0AAD7EUS8_9AGAR</name>
<proteinExistence type="inferred from homology"/>
<evidence type="ECO:0000256" key="5">
    <source>
        <dbReference type="ARBA" id="ARBA00023239"/>
    </source>
</evidence>
<dbReference type="GO" id="GO:0008299">
    <property type="term" value="P:isoprenoid biosynthetic process"/>
    <property type="evidence" value="ECO:0007669"/>
    <property type="project" value="UniProtKB-ARBA"/>
</dbReference>
<dbReference type="Pfam" id="PF19086">
    <property type="entry name" value="Terpene_syn_C_2"/>
    <property type="match status" value="1"/>
</dbReference>
<evidence type="ECO:0000256" key="1">
    <source>
        <dbReference type="ARBA" id="ARBA00001946"/>
    </source>
</evidence>
<dbReference type="InterPro" id="IPR008949">
    <property type="entry name" value="Isoprenoid_synthase_dom_sf"/>
</dbReference>
<protein>
    <recommendedName>
        <fullName evidence="6">Terpene synthase</fullName>
        <ecNumber evidence="6">4.2.3.-</ecNumber>
    </recommendedName>
</protein>
<keyword evidence="5 6" id="KW-0456">Lyase</keyword>
<keyword evidence="3 6" id="KW-0479">Metal-binding</keyword>
<comment type="caution">
    <text evidence="7">The sequence shown here is derived from an EMBL/GenBank/DDBJ whole genome shotgun (WGS) entry which is preliminary data.</text>
</comment>